<dbReference type="CDD" id="cd02440">
    <property type="entry name" value="AdoMet_MTases"/>
    <property type="match status" value="1"/>
</dbReference>
<dbReference type="InterPro" id="IPR029063">
    <property type="entry name" value="SAM-dependent_MTases_sf"/>
</dbReference>
<dbReference type="OrthoDB" id="2019266at2759"/>
<dbReference type="PANTHER" id="PTHR43591">
    <property type="entry name" value="METHYLTRANSFERASE"/>
    <property type="match status" value="1"/>
</dbReference>
<dbReference type="KEGG" id="lak:106156980"/>
<gene>
    <name evidence="3" type="primary">LOC106156980</name>
</gene>
<dbReference type="GeneID" id="106156980"/>
<evidence type="ECO:0000259" key="1">
    <source>
        <dbReference type="Pfam" id="PF13649"/>
    </source>
</evidence>
<dbReference type="SUPFAM" id="SSF53335">
    <property type="entry name" value="S-adenosyl-L-methionine-dependent methyltransferases"/>
    <property type="match status" value="1"/>
</dbReference>
<proteinExistence type="predicted"/>
<dbReference type="PANTHER" id="PTHR43591:SF101">
    <property type="entry name" value="METHYLTRANSFERASE-LIKE PROTEIN 27"/>
    <property type="match status" value="1"/>
</dbReference>
<dbReference type="STRING" id="7574.A0A1S3HPC1"/>
<dbReference type="AlphaFoldDB" id="A0A1S3HPC1"/>
<accession>A0A1S3HPC1</accession>
<organism evidence="2 3">
    <name type="scientific">Lingula anatina</name>
    <name type="common">Brachiopod</name>
    <name type="synonym">Lingula unguis</name>
    <dbReference type="NCBI Taxonomy" id="7574"/>
    <lineage>
        <taxon>Eukaryota</taxon>
        <taxon>Metazoa</taxon>
        <taxon>Spiralia</taxon>
        <taxon>Lophotrochozoa</taxon>
        <taxon>Brachiopoda</taxon>
        <taxon>Linguliformea</taxon>
        <taxon>Lingulata</taxon>
        <taxon>Lingulida</taxon>
        <taxon>Linguloidea</taxon>
        <taxon>Lingulidae</taxon>
        <taxon>Lingula</taxon>
    </lineage>
</organism>
<dbReference type="OMA" id="CIERCSR"/>
<reference evidence="3" key="1">
    <citation type="submission" date="2025-08" db="UniProtKB">
        <authorList>
            <consortium name="RefSeq"/>
        </authorList>
    </citation>
    <scope>IDENTIFICATION</scope>
    <source>
        <tissue evidence="3">Gonads</tissue>
    </source>
</reference>
<name>A0A1S3HPC1_LINAN</name>
<dbReference type="Gene3D" id="3.40.50.150">
    <property type="entry name" value="Vaccinia Virus protein VP39"/>
    <property type="match status" value="1"/>
</dbReference>
<sequence>MATELTRQTEEFFNKVLNTNASNQEILEVYKDWARIYDDSAAILDHEGPSIVAKEVEKLFEEKKDALILDVAAGTGRLGAELKKNGFHNLDALDASKEMLEIAKEKKLYRNVVCDLLGPNRLDIPDDTYDAIITTGSFCPGHLNGSCLAELIRIVKPDGYIVIVLRKELLDEEYGRDLLKIMDDHVSSGRWTVVSRRPVPRYIGPKDGMVFVHRVK</sequence>
<feature type="domain" description="Methyltransferase" evidence="1">
    <location>
        <begin position="68"/>
        <end position="159"/>
    </location>
</feature>
<dbReference type="InterPro" id="IPR041698">
    <property type="entry name" value="Methyltransf_25"/>
</dbReference>
<evidence type="ECO:0000313" key="3">
    <source>
        <dbReference type="RefSeq" id="XP_013387880.1"/>
    </source>
</evidence>
<keyword evidence="2" id="KW-1185">Reference proteome</keyword>
<dbReference type="RefSeq" id="XP_013387880.1">
    <property type="nucleotide sequence ID" value="XM_013532426.2"/>
</dbReference>
<dbReference type="Pfam" id="PF13649">
    <property type="entry name" value="Methyltransf_25"/>
    <property type="match status" value="1"/>
</dbReference>
<protein>
    <submittedName>
        <fullName evidence="3">Methyltransferase-like protein 27</fullName>
    </submittedName>
</protein>
<evidence type="ECO:0000313" key="2">
    <source>
        <dbReference type="Proteomes" id="UP000085678"/>
    </source>
</evidence>
<dbReference type="InParanoid" id="A0A1S3HPC1"/>
<dbReference type="Proteomes" id="UP000085678">
    <property type="component" value="Unplaced"/>
</dbReference>